<dbReference type="InterPro" id="IPR035956">
    <property type="entry name" value="RimP_N_sf"/>
</dbReference>
<reference evidence="5 6" key="1">
    <citation type="submission" date="2017-12" db="EMBL/GenBank/DDBJ databases">
        <title>Phylogenetic diversity of female urinary microbiome.</title>
        <authorList>
            <person name="Thomas-White K."/>
            <person name="Wolfe A.J."/>
        </authorList>
    </citation>
    <scope>NUCLEOTIDE SEQUENCE [LARGE SCALE GENOMIC DNA]</scope>
    <source>
        <strain evidence="5 6">UMB1298</strain>
    </source>
</reference>
<dbReference type="InterPro" id="IPR028989">
    <property type="entry name" value="RimP_N"/>
</dbReference>
<evidence type="ECO:0000256" key="1">
    <source>
        <dbReference type="ARBA" id="ARBA00022490"/>
    </source>
</evidence>
<dbReference type="GO" id="GO:0000028">
    <property type="term" value="P:ribosomal small subunit assembly"/>
    <property type="evidence" value="ECO:0007669"/>
    <property type="project" value="TreeGrafter"/>
</dbReference>
<dbReference type="EMBL" id="PKIZ01000008">
    <property type="protein sequence ID" value="PKZ41940.1"/>
    <property type="molecule type" value="Genomic_DNA"/>
</dbReference>
<dbReference type="AlphaFoldDB" id="A0A2I1PBE2"/>
<evidence type="ECO:0000259" key="4">
    <source>
        <dbReference type="Pfam" id="PF02576"/>
    </source>
</evidence>
<evidence type="ECO:0000256" key="2">
    <source>
        <dbReference type="ARBA" id="ARBA00022517"/>
    </source>
</evidence>
<dbReference type="OrthoDB" id="9805006at2"/>
<accession>A0A2I1PBE2</accession>
<dbReference type="InterPro" id="IPR003728">
    <property type="entry name" value="Ribosome_maturation_RimP"/>
</dbReference>
<comment type="caution">
    <text evidence="5">The sequence shown here is derived from an EMBL/GenBank/DDBJ whole genome shotgun (WGS) entry which is preliminary data.</text>
</comment>
<evidence type="ECO:0000313" key="5">
    <source>
        <dbReference type="EMBL" id="PKZ41940.1"/>
    </source>
</evidence>
<dbReference type="SUPFAM" id="SSF75420">
    <property type="entry name" value="YhbC-like, N-terminal domain"/>
    <property type="match status" value="1"/>
</dbReference>
<sequence length="207" mass="22223">MARGQRARCGGLARPDRSRLGCWPQFGAHRAGHPTREQPSDRHQEAHVALADRAEKVQQIAGQAVAPLGLEVPDVVITPAGKRSVVRVLVEPTLPAQDDGASVLEPVTLDQVAEATEAVSTAIDADDPFGEQPYTLEVSSPGVDRPLTAPEHFRRAVGRLVEFRAEGAEPFTARVVRVTTEGVELEDGRTLAAGETGTGQVQVEFRR</sequence>
<dbReference type="PANTHER" id="PTHR33867">
    <property type="entry name" value="RIBOSOME MATURATION FACTOR RIMP"/>
    <property type="match status" value="1"/>
</dbReference>
<gene>
    <name evidence="3" type="primary">rimP</name>
    <name evidence="5" type="ORF">CYJ76_05610</name>
</gene>
<keyword evidence="1 3" id="KW-0963">Cytoplasm</keyword>
<keyword evidence="2 3" id="KW-0690">Ribosome biogenesis</keyword>
<organism evidence="5 6">
    <name type="scientific">Kytococcus schroeteri</name>
    <dbReference type="NCBI Taxonomy" id="138300"/>
    <lineage>
        <taxon>Bacteria</taxon>
        <taxon>Bacillati</taxon>
        <taxon>Actinomycetota</taxon>
        <taxon>Actinomycetes</taxon>
        <taxon>Micrococcales</taxon>
        <taxon>Kytococcaceae</taxon>
        <taxon>Kytococcus</taxon>
    </lineage>
</organism>
<feature type="domain" description="Ribosome maturation factor RimP N-terminal" evidence="4">
    <location>
        <begin position="61"/>
        <end position="144"/>
    </location>
</feature>
<proteinExistence type="inferred from homology"/>
<dbReference type="GO" id="GO:0005829">
    <property type="term" value="C:cytosol"/>
    <property type="evidence" value="ECO:0007669"/>
    <property type="project" value="TreeGrafter"/>
</dbReference>
<dbReference type="GO" id="GO:0006412">
    <property type="term" value="P:translation"/>
    <property type="evidence" value="ECO:0007669"/>
    <property type="project" value="TreeGrafter"/>
</dbReference>
<comment type="function">
    <text evidence="3">Required for maturation of 30S ribosomal subunits.</text>
</comment>
<protein>
    <recommendedName>
        <fullName evidence="3">Ribosome maturation factor RimP</fullName>
    </recommendedName>
</protein>
<dbReference type="Gene3D" id="3.30.300.70">
    <property type="entry name" value="RimP-like superfamily, N-terminal"/>
    <property type="match status" value="1"/>
</dbReference>
<keyword evidence="6" id="KW-1185">Reference proteome</keyword>
<comment type="similarity">
    <text evidence="3">Belongs to the RimP family.</text>
</comment>
<evidence type="ECO:0000313" key="6">
    <source>
        <dbReference type="Proteomes" id="UP000234206"/>
    </source>
</evidence>
<comment type="subcellular location">
    <subcellularLocation>
        <location evidence="3">Cytoplasm</location>
    </subcellularLocation>
</comment>
<evidence type="ECO:0000256" key="3">
    <source>
        <dbReference type="HAMAP-Rule" id="MF_01077"/>
    </source>
</evidence>
<name>A0A2I1PBE2_9MICO</name>
<dbReference type="PANTHER" id="PTHR33867:SF1">
    <property type="entry name" value="RIBOSOME MATURATION FACTOR RIMP"/>
    <property type="match status" value="1"/>
</dbReference>
<dbReference type="Pfam" id="PF02576">
    <property type="entry name" value="RimP_N"/>
    <property type="match status" value="1"/>
</dbReference>
<dbReference type="HAMAP" id="MF_01077">
    <property type="entry name" value="RimP"/>
    <property type="match status" value="1"/>
</dbReference>
<dbReference type="Proteomes" id="UP000234206">
    <property type="component" value="Unassembled WGS sequence"/>
</dbReference>